<evidence type="ECO:0000256" key="2">
    <source>
        <dbReference type="ARBA" id="ARBA00022475"/>
    </source>
</evidence>
<dbReference type="GO" id="GO:0005886">
    <property type="term" value="C:plasma membrane"/>
    <property type="evidence" value="ECO:0007669"/>
    <property type="project" value="UniProtKB-SubCell"/>
</dbReference>
<dbReference type="PANTHER" id="PTHR35007:SF2">
    <property type="entry name" value="PILUS ASSEMBLE PROTEIN"/>
    <property type="match status" value="1"/>
</dbReference>
<evidence type="ECO:0000256" key="5">
    <source>
        <dbReference type="ARBA" id="ARBA00023136"/>
    </source>
</evidence>
<dbReference type="Proteomes" id="UP000008457">
    <property type="component" value="Chromosome"/>
</dbReference>
<dbReference type="KEGG" id="mas:Mahau_2407"/>
<reference evidence="9" key="1">
    <citation type="submission" date="2010-11" db="EMBL/GenBank/DDBJ databases">
        <title>The complete genome of Mahella australiensis DSM 15567.</title>
        <authorList>
            <consortium name="US DOE Joint Genome Institute (JGI-PGF)"/>
            <person name="Lucas S."/>
            <person name="Copeland A."/>
            <person name="Lapidus A."/>
            <person name="Bruce D."/>
            <person name="Goodwin L."/>
            <person name="Pitluck S."/>
            <person name="Kyrpides N."/>
            <person name="Mavromatis K."/>
            <person name="Pagani I."/>
            <person name="Ivanova N."/>
            <person name="Teshima H."/>
            <person name="Brettin T."/>
            <person name="Detter J.C."/>
            <person name="Han C."/>
            <person name="Tapia R."/>
            <person name="Land M."/>
            <person name="Hauser L."/>
            <person name="Markowitz V."/>
            <person name="Cheng J.-F."/>
            <person name="Hugenholtz P."/>
            <person name="Woyke T."/>
            <person name="Wu D."/>
            <person name="Spring S."/>
            <person name="Pukall R."/>
            <person name="Steenblock K."/>
            <person name="Schneider S."/>
            <person name="Klenk H.-P."/>
            <person name="Eisen J.A."/>
        </authorList>
    </citation>
    <scope>NUCLEOTIDE SEQUENCE [LARGE SCALE GENOMIC DNA]</scope>
    <source>
        <strain evidence="9">DSM 15567 / CIP 107919 / 50-1 BON</strain>
    </source>
</reference>
<sequence>MIVAILAAVAVMICMLIFMSYQDYKDYELRRRINRMLIRKQPDKFKPFAFLGETNDKLVMAAAELIPGMDPDMFIIYGLYIMAGVIAAAGITGNILYGFLLDVLIIVLTMMYLDNRRSNRIYKLEQQFGAFTRDVSVYLRANPNLYRAIESVTEYAGQPLKQYLDAFIRRVESGEPIDESLKQFKTETNIDSISEWVDSIIFARMAKSDITDVCDHSADRINRKLVRGMNIHAVLSKTKGAAFAMLGLIALMVVYTILSSAETKDLILSTGTGQMILIYVIASLFITTYIIMKQIDGITKQ</sequence>
<keyword evidence="3 6" id="KW-0812">Transmembrane</keyword>
<dbReference type="InterPro" id="IPR042094">
    <property type="entry name" value="T2SS_GspF_sf"/>
</dbReference>
<dbReference type="eggNOG" id="COG4965">
    <property type="taxonomic scope" value="Bacteria"/>
</dbReference>
<evidence type="ECO:0000259" key="7">
    <source>
        <dbReference type="Pfam" id="PF00482"/>
    </source>
</evidence>
<keyword evidence="5 6" id="KW-0472">Membrane</keyword>
<reference evidence="8 9" key="2">
    <citation type="journal article" date="2011" name="Stand. Genomic Sci.">
        <title>Complete genome sequence of Mahella australiensis type strain (50-1 BON).</title>
        <authorList>
            <person name="Sikorski J."/>
            <person name="Teshima H."/>
            <person name="Nolan M."/>
            <person name="Lucas S."/>
            <person name="Hammon N."/>
            <person name="Deshpande S."/>
            <person name="Cheng J.F."/>
            <person name="Pitluck S."/>
            <person name="Liolios K."/>
            <person name="Pagani I."/>
            <person name="Ivanova N."/>
            <person name="Huntemann M."/>
            <person name="Mavromatis K."/>
            <person name="Ovchinikova G."/>
            <person name="Pati A."/>
            <person name="Tapia R."/>
            <person name="Han C."/>
            <person name="Goodwin L."/>
            <person name="Chen A."/>
            <person name="Palaniappan K."/>
            <person name="Land M."/>
            <person name="Hauser L."/>
            <person name="Ngatchou-Djao O.D."/>
            <person name="Rohde M."/>
            <person name="Pukall R."/>
            <person name="Spring S."/>
            <person name="Abt B."/>
            <person name="Goker M."/>
            <person name="Detter J.C."/>
            <person name="Woyke T."/>
            <person name="Bristow J."/>
            <person name="Markowitz V."/>
            <person name="Hugenholtz P."/>
            <person name="Eisen J.A."/>
            <person name="Kyrpides N.C."/>
            <person name="Klenk H.P."/>
            <person name="Lapidus A."/>
        </authorList>
    </citation>
    <scope>NUCLEOTIDE SEQUENCE [LARGE SCALE GENOMIC DNA]</scope>
    <source>
        <strain evidence="9">DSM 15567 / CIP 107919 / 50-1 BON</strain>
    </source>
</reference>
<keyword evidence="4 6" id="KW-1133">Transmembrane helix</keyword>
<feature type="transmembrane region" description="Helical" evidence="6">
    <location>
        <begin position="273"/>
        <end position="292"/>
    </location>
</feature>
<dbReference type="InterPro" id="IPR018076">
    <property type="entry name" value="T2SS_GspF_dom"/>
</dbReference>
<evidence type="ECO:0000256" key="4">
    <source>
        <dbReference type="ARBA" id="ARBA00022989"/>
    </source>
</evidence>
<keyword evidence="9" id="KW-1185">Reference proteome</keyword>
<organism evidence="8 9">
    <name type="scientific">Mahella australiensis (strain DSM 15567 / CIP 107919 / 50-1 BON)</name>
    <dbReference type="NCBI Taxonomy" id="697281"/>
    <lineage>
        <taxon>Bacteria</taxon>
        <taxon>Bacillati</taxon>
        <taxon>Bacillota</taxon>
        <taxon>Clostridia</taxon>
        <taxon>Thermoanaerobacterales</taxon>
        <taxon>Thermoanaerobacterales Family IV. Incertae Sedis</taxon>
        <taxon>Mahella</taxon>
    </lineage>
</organism>
<accession>F3ZWU9</accession>
<dbReference type="STRING" id="697281.Mahau_2407"/>
<dbReference type="OrthoDB" id="1727007at2"/>
<comment type="subcellular location">
    <subcellularLocation>
        <location evidence="1">Cell membrane</location>
        <topology evidence="1">Multi-pass membrane protein</topology>
    </subcellularLocation>
</comment>
<feature type="domain" description="Type II secretion system protein GspF" evidence="7">
    <location>
        <begin position="131"/>
        <end position="256"/>
    </location>
</feature>
<dbReference type="EMBL" id="CP002360">
    <property type="protein sequence ID" value="AEE97571.1"/>
    <property type="molecule type" value="Genomic_DNA"/>
</dbReference>
<proteinExistence type="predicted"/>
<dbReference type="HOGENOM" id="CLU_078486_0_0_9"/>
<gene>
    <name evidence="8" type="ordered locus">Mahau_2407</name>
</gene>
<feature type="transmembrane region" description="Helical" evidence="6">
    <location>
        <begin position="241"/>
        <end position="261"/>
    </location>
</feature>
<dbReference type="Gene3D" id="1.20.81.30">
    <property type="entry name" value="Type II secretion system (T2SS), domain F"/>
    <property type="match status" value="1"/>
</dbReference>
<protein>
    <submittedName>
        <fullName evidence="8">Type II secretion system F domain protein</fullName>
    </submittedName>
</protein>
<keyword evidence="2" id="KW-1003">Cell membrane</keyword>
<evidence type="ECO:0000256" key="1">
    <source>
        <dbReference type="ARBA" id="ARBA00004651"/>
    </source>
</evidence>
<name>F3ZWU9_MAHA5</name>
<evidence type="ECO:0000256" key="3">
    <source>
        <dbReference type="ARBA" id="ARBA00022692"/>
    </source>
</evidence>
<dbReference type="PANTHER" id="PTHR35007">
    <property type="entry name" value="INTEGRAL MEMBRANE PROTEIN-RELATED"/>
    <property type="match status" value="1"/>
</dbReference>
<evidence type="ECO:0000313" key="9">
    <source>
        <dbReference type="Proteomes" id="UP000008457"/>
    </source>
</evidence>
<dbReference type="Pfam" id="PF00482">
    <property type="entry name" value="T2SSF"/>
    <property type="match status" value="1"/>
</dbReference>
<evidence type="ECO:0000256" key="6">
    <source>
        <dbReference type="SAM" id="Phobius"/>
    </source>
</evidence>
<dbReference type="AlphaFoldDB" id="F3ZWU9"/>
<dbReference type="RefSeq" id="WP_013781997.1">
    <property type="nucleotide sequence ID" value="NC_015520.1"/>
</dbReference>
<evidence type="ECO:0000313" key="8">
    <source>
        <dbReference type="EMBL" id="AEE97571.1"/>
    </source>
</evidence>
<feature type="transmembrane region" description="Helical" evidence="6">
    <location>
        <begin position="6"/>
        <end position="24"/>
    </location>
</feature>
<feature type="transmembrane region" description="Helical" evidence="6">
    <location>
        <begin position="74"/>
        <end position="91"/>
    </location>
</feature>